<dbReference type="SUPFAM" id="SSF48317">
    <property type="entry name" value="Acid phosphatase/Vanadium-dependent haloperoxidase"/>
    <property type="match status" value="1"/>
</dbReference>
<feature type="transmembrane region" description="Helical" evidence="4">
    <location>
        <begin position="75"/>
        <end position="92"/>
    </location>
</feature>
<dbReference type="Proteomes" id="UP000030853">
    <property type="component" value="Unassembled WGS sequence"/>
</dbReference>
<dbReference type="InterPro" id="IPR000326">
    <property type="entry name" value="PAP2/HPO"/>
</dbReference>
<evidence type="ECO:0000256" key="2">
    <source>
        <dbReference type="ARBA" id="ARBA00032707"/>
    </source>
</evidence>
<keyword evidence="4" id="KW-0472">Membrane</keyword>
<dbReference type="EC" id="3.6.1.27" evidence="1"/>
<evidence type="ECO:0000256" key="1">
    <source>
        <dbReference type="ARBA" id="ARBA00012374"/>
    </source>
</evidence>
<feature type="transmembrane region" description="Helical" evidence="4">
    <location>
        <begin position="49"/>
        <end position="68"/>
    </location>
</feature>
<comment type="caution">
    <text evidence="6">The sequence shown here is derived from an EMBL/GenBank/DDBJ whole genome shotgun (WGS) entry which is preliminary data.</text>
</comment>
<accession>A0A0B1QZY5</accession>
<evidence type="ECO:0000256" key="4">
    <source>
        <dbReference type="SAM" id="Phobius"/>
    </source>
</evidence>
<dbReference type="GO" id="GO:0005886">
    <property type="term" value="C:plasma membrane"/>
    <property type="evidence" value="ECO:0007669"/>
    <property type="project" value="TreeGrafter"/>
</dbReference>
<dbReference type="RefSeq" id="WP_039334693.1">
    <property type="nucleotide sequence ID" value="NZ_JTJJ01000087.1"/>
</dbReference>
<protein>
    <recommendedName>
        <fullName evidence="1">undecaprenyl-diphosphate phosphatase</fullName>
        <ecNumber evidence="1">3.6.1.27</ecNumber>
    </recommendedName>
    <alternativeName>
        <fullName evidence="2">Undecaprenyl pyrophosphate phosphatase</fullName>
    </alternativeName>
</protein>
<keyword evidence="4" id="KW-1133">Transmembrane helix</keyword>
<dbReference type="AlphaFoldDB" id="A0A0B1QZY5"/>
<dbReference type="Gene3D" id="1.20.144.10">
    <property type="entry name" value="Phosphatidic acid phosphatase type 2/haloperoxidase"/>
    <property type="match status" value="1"/>
</dbReference>
<dbReference type="SMART" id="SM00014">
    <property type="entry name" value="acidPPc"/>
    <property type="match status" value="1"/>
</dbReference>
<feature type="transmembrane region" description="Helical" evidence="4">
    <location>
        <begin position="157"/>
        <end position="178"/>
    </location>
</feature>
<evidence type="ECO:0000256" key="3">
    <source>
        <dbReference type="ARBA" id="ARBA00047594"/>
    </source>
</evidence>
<dbReference type="PANTHER" id="PTHR14969">
    <property type="entry name" value="SPHINGOSINE-1-PHOSPHATE PHOSPHOHYDROLASE"/>
    <property type="match status" value="1"/>
</dbReference>
<gene>
    <name evidence="6" type="ORF">QU24_19990</name>
</gene>
<dbReference type="InterPro" id="IPR036938">
    <property type="entry name" value="PAP2/HPO_sf"/>
</dbReference>
<comment type="catalytic activity">
    <reaction evidence="3">
        <text>di-trans,octa-cis-undecaprenyl diphosphate + H2O = di-trans,octa-cis-undecaprenyl phosphate + phosphate + H(+)</text>
        <dbReference type="Rhea" id="RHEA:28094"/>
        <dbReference type="ChEBI" id="CHEBI:15377"/>
        <dbReference type="ChEBI" id="CHEBI:15378"/>
        <dbReference type="ChEBI" id="CHEBI:43474"/>
        <dbReference type="ChEBI" id="CHEBI:58405"/>
        <dbReference type="ChEBI" id="CHEBI:60392"/>
        <dbReference type="EC" id="3.6.1.27"/>
    </reaction>
</comment>
<dbReference type="PANTHER" id="PTHR14969:SF54">
    <property type="entry name" value="PHOSPHATIDYLGLYCEROPHOSPHATASE B"/>
    <property type="match status" value="1"/>
</dbReference>
<dbReference type="CDD" id="cd01610">
    <property type="entry name" value="PAP2_like"/>
    <property type="match status" value="1"/>
</dbReference>
<proteinExistence type="predicted"/>
<feature type="transmembrane region" description="Helical" evidence="4">
    <location>
        <begin position="212"/>
        <end position="230"/>
    </location>
</feature>
<organism evidence="6 7">
    <name type="scientific">Pantoea rodasii</name>
    <dbReference type="NCBI Taxonomy" id="1076549"/>
    <lineage>
        <taxon>Bacteria</taxon>
        <taxon>Pseudomonadati</taxon>
        <taxon>Pseudomonadota</taxon>
        <taxon>Gammaproteobacteria</taxon>
        <taxon>Enterobacterales</taxon>
        <taxon>Erwiniaceae</taxon>
        <taxon>Pantoea</taxon>
    </lineage>
</organism>
<dbReference type="NCBIfam" id="NF007975">
    <property type="entry name" value="PRK10699.1"/>
    <property type="match status" value="1"/>
</dbReference>
<evidence type="ECO:0000313" key="6">
    <source>
        <dbReference type="EMBL" id="KHJ66348.1"/>
    </source>
</evidence>
<feature type="transmembrane region" description="Helical" evidence="4">
    <location>
        <begin position="185"/>
        <end position="206"/>
    </location>
</feature>
<dbReference type="EMBL" id="JTJJ01000087">
    <property type="protein sequence ID" value="KHJ66348.1"/>
    <property type="molecule type" value="Genomic_DNA"/>
</dbReference>
<dbReference type="GO" id="GO:0050380">
    <property type="term" value="F:undecaprenyl-diphosphatase activity"/>
    <property type="evidence" value="ECO:0007669"/>
    <property type="project" value="UniProtKB-EC"/>
</dbReference>
<reference evidence="6 7" key="1">
    <citation type="submission" date="2014-11" db="EMBL/GenBank/DDBJ databases">
        <title>Genome sequencing of Pantoea rodasii ND03.</title>
        <authorList>
            <person name="Muhamad Yunos N.Y."/>
            <person name="Chan K.-G."/>
        </authorList>
    </citation>
    <scope>NUCLEOTIDE SEQUENCE [LARGE SCALE GENOMIC DNA]</scope>
    <source>
        <strain evidence="6 7">ND03</strain>
    </source>
</reference>
<sequence length="254" mass="29175">MLKIAQRTTLGMLLLLIMPLGVWLSGWQWQPGESGLFLRVLFWVTETVTSPWGTLTSLILSAWALWCLRFRLKPAILLILIMNGAILAGQYTKSFIKEQVQEPRPYVVWLEKSHGINEAEFYQLNRQGRSQMVSNLLANDTQLPQWLKQHWAFETGFAFPSGHTMFAASWSLMVIGLLWPRRHRVTVVVVFAWATLVMGSRLLLGMHWPRDLVVATIISWLLVTLATWLAQRFCGPLTLPHEEQQEIAQRDDVL</sequence>
<evidence type="ECO:0000313" key="7">
    <source>
        <dbReference type="Proteomes" id="UP000030853"/>
    </source>
</evidence>
<evidence type="ECO:0000259" key="5">
    <source>
        <dbReference type="SMART" id="SM00014"/>
    </source>
</evidence>
<feature type="transmembrane region" description="Helical" evidence="4">
    <location>
        <begin position="12"/>
        <end position="29"/>
    </location>
</feature>
<dbReference type="Pfam" id="PF01569">
    <property type="entry name" value="PAP2"/>
    <property type="match status" value="1"/>
</dbReference>
<name>A0A0B1QZY5_9GAMM</name>
<keyword evidence="4" id="KW-0812">Transmembrane</keyword>
<feature type="domain" description="Phosphatidic acid phosphatase type 2/haloperoxidase" evidence="5">
    <location>
        <begin position="77"/>
        <end position="227"/>
    </location>
</feature>